<feature type="compositionally biased region" description="Low complexity" evidence="1">
    <location>
        <begin position="205"/>
        <end position="214"/>
    </location>
</feature>
<proteinExistence type="predicted"/>
<dbReference type="Proteomes" id="UP001498398">
    <property type="component" value="Unassembled WGS sequence"/>
</dbReference>
<feature type="region of interest" description="Disordered" evidence="1">
    <location>
        <begin position="154"/>
        <end position="227"/>
    </location>
</feature>
<feature type="region of interest" description="Disordered" evidence="1">
    <location>
        <begin position="237"/>
        <end position="256"/>
    </location>
</feature>
<protein>
    <submittedName>
        <fullName evidence="2">Uncharacterized protein</fullName>
    </submittedName>
</protein>
<dbReference type="EMBL" id="JBANRG010000006">
    <property type="protein sequence ID" value="KAK7465350.1"/>
    <property type="molecule type" value="Genomic_DNA"/>
</dbReference>
<evidence type="ECO:0000256" key="1">
    <source>
        <dbReference type="SAM" id="MobiDB-lite"/>
    </source>
</evidence>
<name>A0ABR1JQS3_9AGAR</name>
<feature type="compositionally biased region" description="Polar residues" evidence="1">
    <location>
        <begin position="189"/>
        <end position="203"/>
    </location>
</feature>
<feature type="region of interest" description="Disordered" evidence="1">
    <location>
        <begin position="1"/>
        <end position="20"/>
    </location>
</feature>
<reference evidence="2 3" key="1">
    <citation type="submission" date="2024-01" db="EMBL/GenBank/DDBJ databases">
        <title>A draft genome for the cacao thread blight pathogen Marasmiellus scandens.</title>
        <authorList>
            <person name="Baruah I.K."/>
            <person name="Leung J."/>
            <person name="Bukari Y."/>
            <person name="Amoako-Attah I."/>
            <person name="Meinhardt L.W."/>
            <person name="Bailey B.A."/>
            <person name="Cohen S.P."/>
        </authorList>
    </citation>
    <scope>NUCLEOTIDE SEQUENCE [LARGE SCALE GENOMIC DNA]</scope>
    <source>
        <strain evidence="2 3">GH-19</strain>
    </source>
</reference>
<feature type="compositionally biased region" description="Acidic residues" evidence="1">
    <location>
        <begin position="237"/>
        <end position="249"/>
    </location>
</feature>
<evidence type="ECO:0000313" key="3">
    <source>
        <dbReference type="Proteomes" id="UP001498398"/>
    </source>
</evidence>
<comment type="caution">
    <text evidence="2">The sequence shown here is derived from an EMBL/GenBank/DDBJ whole genome shotgun (WGS) entry which is preliminary data.</text>
</comment>
<keyword evidence="3" id="KW-1185">Reference proteome</keyword>
<organism evidence="2 3">
    <name type="scientific">Marasmiellus scandens</name>
    <dbReference type="NCBI Taxonomy" id="2682957"/>
    <lineage>
        <taxon>Eukaryota</taxon>
        <taxon>Fungi</taxon>
        <taxon>Dikarya</taxon>
        <taxon>Basidiomycota</taxon>
        <taxon>Agaricomycotina</taxon>
        <taxon>Agaricomycetes</taxon>
        <taxon>Agaricomycetidae</taxon>
        <taxon>Agaricales</taxon>
        <taxon>Marasmiineae</taxon>
        <taxon>Omphalotaceae</taxon>
        <taxon>Marasmiellus</taxon>
    </lineage>
</organism>
<evidence type="ECO:0000313" key="2">
    <source>
        <dbReference type="EMBL" id="KAK7465350.1"/>
    </source>
</evidence>
<feature type="compositionally biased region" description="Basic residues" evidence="1">
    <location>
        <begin position="215"/>
        <end position="227"/>
    </location>
</feature>
<sequence>MNYPDYPHPQYSSPALGQYTGHGYRFPSRYPGTPPRYPSISSVEDELSPEYTIAMQQNSVLHPDEERDVQRALQVQARARERVKSSTSQYPAYNGRSHSMHPRSRAVSSTHPIHSPSHGREHSYEMHQEIAPQSAARLRKFRFPRIKDSLSLSYTQTLTRSPSAKKDPPPPLQLAPTRPHGHKAKVIPVNTSVSAASTSPERYTSTRSSNSSSSHRMKRAPLSRHRVQSLPSVVENTGEDFDYDSEDDFTPTTPNTRMRRQRTVDDLFAQINYKARALGLGTQL</sequence>
<accession>A0ABR1JQS3</accession>
<feature type="region of interest" description="Disordered" evidence="1">
    <location>
        <begin position="76"/>
        <end position="121"/>
    </location>
</feature>
<gene>
    <name evidence="2" type="ORF">VKT23_005329</name>
</gene>